<dbReference type="GO" id="GO:0016020">
    <property type="term" value="C:membrane"/>
    <property type="evidence" value="ECO:0007669"/>
    <property type="project" value="UniProtKB-SubCell"/>
</dbReference>
<comment type="subcellular location">
    <subcellularLocation>
        <location evidence="1">Membrane</location>
        <topology evidence="1">Multi-pass membrane protein</topology>
    </subcellularLocation>
</comment>
<keyword evidence="3 5" id="KW-1133">Transmembrane helix</keyword>
<evidence type="ECO:0000313" key="7">
    <source>
        <dbReference type="Proteomes" id="UP000022447"/>
    </source>
</evidence>
<dbReference type="SUPFAM" id="SSF158442">
    <property type="entry name" value="DsbB-like"/>
    <property type="match status" value="1"/>
</dbReference>
<dbReference type="Pfam" id="PF02600">
    <property type="entry name" value="DsbB"/>
    <property type="match status" value="1"/>
</dbReference>
<reference evidence="6 7" key="1">
    <citation type="submission" date="2014-01" db="EMBL/GenBank/DDBJ databases">
        <title>Roseivivax halodurans JCM 10272 Genome Sequencing.</title>
        <authorList>
            <person name="Lai Q."/>
            <person name="Li G."/>
            <person name="Shao Z."/>
        </authorList>
    </citation>
    <scope>NUCLEOTIDE SEQUENCE [LARGE SCALE GENOMIC DNA]</scope>
    <source>
        <strain evidence="6 7">JCM 10272</strain>
    </source>
</reference>
<keyword evidence="2 5" id="KW-0812">Transmembrane</keyword>
<protein>
    <submittedName>
        <fullName evidence="6">Dihydroneopterin aldolase</fullName>
    </submittedName>
</protein>
<evidence type="ECO:0000256" key="3">
    <source>
        <dbReference type="ARBA" id="ARBA00022989"/>
    </source>
</evidence>
<gene>
    <name evidence="6" type="ORF">OCH239_04360</name>
</gene>
<dbReference type="GO" id="GO:0015035">
    <property type="term" value="F:protein-disulfide reductase activity"/>
    <property type="evidence" value="ECO:0007669"/>
    <property type="project" value="InterPro"/>
</dbReference>
<dbReference type="RefSeq" id="WP_037263129.1">
    <property type="nucleotide sequence ID" value="NZ_JALZ01000012.1"/>
</dbReference>
<feature type="transmembrane region" description="Helical" evidence="5">
    <location>
        <begin position="47"/>
        <end position="71"/>
    </location>
</feature>
<evidence type="ECO:0000256" key="1">
    <source>
        <dbReference type="ARBA" id="ARBA00004141"/>
    </source>
</evidence>
<dbReference type="Proteomes" id="UP000022447">
    <property type="component" value="Unassembled WGS sequence"/>
</dbReference>
<dbReference type="Gene3D" id="1.20.1550.10">
    <property type="entry name" value="DsbB-like"/>
    <property type="match status" value="1"/>
</dbReference>
<dbReference type="STRING" id="1449350.OCH239_04360"/>
<dbReference type="PIRSF" id="PIRSF033913">
    <property type="entry name" value="S-S_format_DsbB"/>
    <property type="match status" value="1"/>
</dbReference>
<dbReference type="InterPro" id="IPR023380">
    <property type="entry name" value="DsbB-like_sf"/>
</dbReference>
<dbReference type="AlphaFoldDB" id="X7EED5"/>
<dbReference type="EMBL" id="JALZ01000012">
    <property type="protein sequence ID" value="ETX14292.1"/>
    <property type="molecule type" value="Genomic_DNA"/>
</dbReference>
<evidence type="ECO:0000256" key="5">
    <source>
        <dbReference type="SAM" id="Phobius"/>
    </source>
</evidence>
<organism evidence="6 7">
    <name type="scientific">Roseivivax halodurans JCM 10272</name>
    <dbReference type="NCBI Taxonomy" id="1449350"/>
    <lineage>
        <taxon>Bacteria</taxon>
        <taxon>Pseudomonadati</taxon>
        <taxon>Pseudomonadota</taxon>
        <taxon>Alphaproteobacteria</taxon>
        <taxon>Rhodobacterales</taxon>
        <taxon>Roseobacteraceae</taxon>
        <taxon>Roseivivax</taxon>
    </lineage>
</organism>
<name>X7EED5_9RHOB</name>
<evidence type="ECO:0000313" key="6">
    <source>
        <dbReference type="EMBL" id="ETX14292.1"/>
    </source>
</evidence>
<dbReference type="GO" id="GO:0006457">
    <property type="term" value="P:protein folding"/>
    <property type="evidence" value="ECO:0007669"/>
    <property type="project" value="InterPro"/>
</dbReference>
<dbReference type="InterPro" id="IPR003752">
    <property type="entry name" value="DiS_bond_form_DsbB/BdbC"/>
</dbReference>
<dbReference type="eggNOG" id="COG1495">
    <property type="taxonomic scope" value="Bacteria"/>
</dbReference>
<comment type="caution">
    <text evidence="6">The sequence shown here is derived from an EMBL/GenBank/DDBJ whole genome shotgun (WGS) entry which is preliminary data.</text>
</comment>
<feature type="transmembrane region" description="Helical" evidence="5">
    <location>
        <begin position="131"/>
        <end position="149"/>
    </location>
</feature>
<keyword evidence="7" id="KW-1185">Reference proteome</keyword>
<proteinExistence type="predicted"/>
<dbReference type="PATRIC" id="fig|1449350.3.peg.2583"/>
<dbReference type="InterPro" id="IPR024199">
    <property type="entry name" value="Uncharacterised_DsbB"/>
</dbReference>
<accession>X7EED5</accession>
<sequence length="154" mass="16129">MTSKPLILIAATGSAALLLGALAFQYLGDLPPCKLCYWQRYPHVAAMVIGALALALSIGILPLLGAAAALASAGVGIYHTGVERGWWEGPTSCSSGAIEGLSTDQLMDQIMTAPLVRCDEIAWQMAGLSMASWNAIASIALAVIWLMAWRAGRT</sequence>
<evidence type="ECO:0000256" key="4">
    <source>
        <dbReference type="ARBA" id="ARBA00023136"/>
    </source>
</evidence>
<keyword evidence="4 5" id="KW-0472">Membrane</keyword>
<evidence type="ECO:0000256" key="2">
    <source>
        <dbReference type="ARBA" id="ARBA00022692"/>
    </source>
</evidence>
<dbReference type="OrthoDB" id="9808637at2"/>